<feature type="coiled-coil region" evidence="1">
    <location>
        <begin position="121"/>
        <end position="148"/>
    </location>
</feature>
<dbReference type="AlphaFoldDB" id="A0A537IG19"/>
<comment type="caution">
    <text evidence="2">The sequence shown here is derived from an EMBL/GenBank/DDBJ whole genome shotgun (WGS) entry which is preliminary data.</text>
</comment>
<dbReference type="EMBL" id="VBAP01000164">
    <property type="protein sequence ID" value="TMI70154.1"/>
    <property type="molecule type" value="Genomic_DNA"/>
</dbReference>
<evidence type="ECO:0000313" key="3">
    <source>
        <dbReference type="Proteomes" id="UP000318834"/>
    </source>
</evidence>
<name>A0A537IG19_9BACT</name>
<evidence type="ECO:0000313" key="2">
    <source>
        <dbReference type="EMBL" id="TMI70154.1"/>
    </source>
</evidence>
<feature type="non-terminal residue" evidence="2">
    <location>
        <position position="207"/>
    </location>
</feature>
<proteinExistence type="predicted"/>
<evidence type="ECO:0000256" key="1">
    <source>
        <dbReference type="SAM" id="Coils"/>
    </source>
</evidence>
<gene>
    <name evidence="2" type="ORF">E6H05_14110</name>
</gene>
<organism evidence="2 3">
    <name type="scientific">Candidatus Segetimicrobium genomatis</name>
    <dbReference type="NCBI Taxonomy" id="2569760"/>
    <lineage>
        <taxon>Bacteria</taxon>
        <taxon>Bacillati</taxon>
        <taxon>Candidatus Sysuimicrobiota</taxon>
        <taxon>Candidatus Sysuimicrobiia</taxon>
        <taxon>Candidatus Sysuimicrobiales</taxon>
        <taxon>Candidatus Segetimicrobiaceae</taxon>
        <taxon>Candidatus Segetimicrobium</taxon>
    </lineage>
</organism>
<keyword evidence="1" id="KW-0175">Coiled coil</keyword>
<dbReference type="Proteomes" id="UP000318834">
    <property type="component" value="Unassembled WGS sequence"/>
</dbReference>
<accession>A0A537IG19</accession>
<reference evidence="2 3" key="1">
    <citation type="journal article" date="2019" name="Nat. Microbiol.">
        <title>Mediterranean grassland soil C-N compound turnover is dependent on rainfall and depth, and is mediated by genomically divergent microorganisms.</title>
        <authorList>
            <person name="Diamond S."/>
            <person name="Andeer P.F."/>
            <person name="Li Z."/>
            <person name="Crits-Christoph A."/>
            <person name="Burstein D."/>
            <person name="Anantharaman K."/>
            <person name="Lane K.R."/>
            <person name="Thomas B.C."/>
            <person name="Pan C."/>
            <person name="Northen T.R."/>
            <person name="Banfield J.F."/>
        </authorList>
    </citation>
    <scope>NUCLEOTIDE SEQUENCE [LARGE SCALE GENOMIC DNA]</scope>
    <source>
        <strain evidence="2">NP_8</strain>
    </source>
</reference>
<protein>
    <submittedName>
        <fullName evidence="2">Uncharacterized protein</fullName>
    </submittedName>
</protein>
<sequence>MEVPPGRVERIADGGPEAIRSILAELRAMKFNGVLKTSVFRGDTPSQGVLVLRRGDGVLAEHRSAVDVAGHEALPEILKDAASARAQLEVRTYDYGHSSISIDHLQRSYPEAAVEGIGDPDEVLEQAIAQEARERETYEKELEGRRNQERTLVEREEELYRRKWELEQEYQRSAMRQRELDSLRAELQTVKEASGLILSRLEERRGS</sequence>